<dbReference type="RefSeq" id="WP_120109130.1">
    <property type="nucleotide sequence ID" value="NZ_QXQB01000002.1"/>
</dbReference>
<proteinExistence type="predicted"/>
<dbReference type="InterPro" id="IPR001119">
    <property type="entry name" value="SLH_dom"/>
</dbReference>
<protein>
    <submittedName>
        <fullName evidence="4">S-layer protein</fullName>
    </submittedName>
</protein>
<dbReference type="Gene3D" id="2.60.40.10">
    <property type="entry name" value="Immunoglobulins"/>
    <property type="match status" value="2"/>
</dbReference>
<sequence>MRKYGRNLIPFLIACLLASVFSNGVVMAQAEGEAASDDDSVYAVAADGSTKLMLNYINTNVDSPQQKDYLALFTSGTSVTNVTGNSNEVFVKSTNAAIQVDANGVILKFIGPQGGIDPATNKPRAWDAAQQVTIPPGGYVILANDDNWLDKDFRKALYHTFQTEDVITLEKGGAIVTAEDFIPNESGGDLIEIEAPPADVTVIVEGPKKPIDYIDTDVSSIPNIIALFTTEYGTKVSVRNTNVAIQVDATGKVTTMFNAATGNSAPSWSQGGDLDIPPGGYVVMAQDNSYATYDIKKYLATKFKVGDTVKLRKNGNVVAVTDLMKGTGAVPRMELDGMNMYTTPATTSTVSGKVTNQTGASVAIDGQSAVLQADGTFSLQLPLAAGPNYLDVVLSKDGSALDTKSIIVYSRPSLNNDKQIMLWVDQASNAKKLQSSESVLQFLNKAKDAGVTDVMFDVKGVEGYVSYKKNDLTGRPYVSEMVAGDRKGSNPDLDLLQLFLEHGHALGLKVHAAFNVFAEGSIAVKDFAIIHEHPEWEEHVFRPEDNGQILALRESEYGKKGLSDASGGAAVLFVNPANDDTRQFQLKTFEEVLKNYDVDGIVLDRARYDNETADFSDITKAKFEAFLEQRGKSLVNWPNDIFHYVNGNRVNGPLIQDWWEFRSATITSFVEETRALVDRYSAEKEKKIETSAYVGAWFESYYLNGVHWGSKDFRYNDRLKFPNDTIYTEEYYNTGYISQLDFLMVGTYYSTPQEIQRYITLDSIVTNGEVPLYSGMALSNLQSPALQREIFQTALGSSNGLMLFDASLANWPIIKASIQDKEYIKDYQLGMSVPGDPSSFIEGSFYNTSRNLGDLNVMDEEFGTSTGTNKFGVEVVVDDSGKVTKVVNKTQAINWNWGVPEDNNSAIPPGGMVISALDENGVRTKRQLVANTYDVGDNIRAAALTGYMDYDGKTVSTANATLKGNIKVLGPGSKVEVYLNDNKATVASGGDFTGVVNLGQGANTVTISVYVDELKTNELSIQMTYTPSVTPPVGGGGGGGTEPEPTLTETGVVITADEVPTADENGKPAAGMTLDQAMISQAIAALQKNGKNKKEMILDFTGDQPTSIVNVPVQALLQAADAIEGAILTIKTAGASYSLPANLIDAATLSALLGNQASNAQAIITVERKSGADAKGVTDAIEAQGGLLIGDAYEFRITLKAGDTSVSYRDFGNRYVERSFTLPSNLLSKATAVAIDPATGELSFVPARFTTVDGVTVVTIKHAGNSVYAVISYSKSFDDVENHWAGSDIGWLASKLLVKGMSESQFSPDTSITRAEFAALLVRALGLKEQAGSSFSDVQTSNWFAGYAAAAAKAGLIEGYEDGTFRPSQTISREEMAVLALRAASLVEKQSHTAPLTALQSFSDGGAVSGWARQAAAFAVEEGIMNGLTSTSFAPQEQATRAQAAVILKRLLIQLGLIDNNSH</sequence>
<feature type="chain" id="PRO_5038939726" evidence="2">
    <location>
        <begin position="29"/>
        <end position="1463"/>
    </location>
</feature>
<accession>A0A3A6PMS9</accession>
<dbReference type="SUPFAM" id="SSF51445">
    <property type="entry name" value="(Trans)glycosidases"/>
    <property type="match status" value="1"/>
</dbReference>
<dbReference type="PANTHER" id="PTHR43405">
    <property type="entry name" value="GLYCOSYL HYDROLASE DIGH"/>
    <property type="match status" value="1"/>
</dbReference>
<dbReference type="Pfam" id="PF09136">
    <property type="entry name" value="Glucodextran_B"/>
    <property type="match status" value="1"/>
</dbReference>
<dbReference type="InterPro" id="IPR013783">
    <property type="entry name" value="Ig-like_fold"/>
</dbReference>
<feature type="domain" description="SLH" evidence="3">
    <location>
        <begin position="1399"/>
        <end position="1462"/>
    </location>
</feature>
<dbReference type="OrthoDB" id="9760892at2"/>
<evidence type="ECO:0000313" key="4">
    <source>
        <dbReference type="EMBL" id="RJX39549.1"/>
    </source>
</evidence>
<feature type="domain" description="SLH" evidence="3">
    <location>
        <begin position="1272"/>
        <end position="1335"/>
    </location>
</feature>
<dbReference type="InterPro" id="IPR052177">
    <property type="entry name" value="Divisome_Glycosyl_Hydrolase"/>
</dbReference>
<dbReference type="PROSITE" id="PS51272">
    <property type="entry name" value="SLH"/>
    <property type="match status" value="3"/>
</dbReference>
<dbReference type="Pfam" id="PF02638">
    <property type="entry name" value="GHL10"/>
    <property type="match status" value="1"/>
</dbReference>
<evidence type="ECO:0000256" key="1">
    <source>
        <dbReference type="ARBA" id="ARBA00022729"/>
    </source>
</evidence>
<dbReference type="InterPro" id="IPR003790">
    <property type="entry name" value="GHL10"/>
</dbReference>
<dbReference type="Pfam" id="PF00395">
    <property type="entry name" value="SLH"/>
    <property type="match status" value="3"/>
</dbReference>
<name>A0A3A6PMS9_9BACL</name>
<evidence type="ECO:0000259" key="3">
    <source>
        <dbReference type="PROSITE" id="PS51272"/>
    </source>
</evidence>
<dbReference type="PANTHER" id="PTHR43405:SF1">
    <property type="entry name" value="GLYCOSYL HYDROLASE DIGH"/>
    <property type="match status" value="1"/>
</dbReference>
<evidence type="ECO:0000313" key="5">
    <source>
        <dbReference type="Proteomes" id="UP000267798"/>
    </source>
</evidence>
<feature type="domain" description="SLH" evidence="3">
    <location>
        <begin position="1336"/>
        <end position="1394"/>
    </location>
</feature>
<comment type="caution">
    <text evidence="4">The sequence shown here is derived from an EMBL/GenBank/DDBJ whole genome shotgun (WGS) entry which is preliminary data.</text>
</comment>
<organism evidence="4 5">
    <name type="scientific">Paenibacillus pinisoli</name>
    <dbReference type="NCBI Taxonomy" id="1276110"/>
    <lineage>
        <taxon>Bacteria</taxon>
        <taxon>Bacillati</taxon>
        <taxon>Bacillota</taxon>
        <taxon>Bacilli</taxon>
        <taxon>Bacillales</taxon>
        <taxon>Paenibacillaceae</taxon>
        <taxon>Paenibacillus</taxon>
    </lineage>
</organism>
<keyword evidence="1 2" id="KW-0732">Signal</keyword>
<dbReference type="EMBL" id="QXQB01000002">
    <property type="protein sequence ID" value="RJX39549.1"/>
    <property type="molecule type" value="Genomic_DNA"/>
</dbReference>
<dbReference type="Gene3D" id="3.20.20.80">
    <property type="entry name" value="Glycosidases"/>
    <property type="match status" value="1"/>
</dbReference>
<keyword evidence="5" id="KW-1185">Reference proteome</keyword>
<dbReference type="InterPro" id="IPR017853">
    <property type="entry name" value="GH"/>
</dbReference>
<gene>
    <name evidence="4" type="ORF">D3P09_09015</name>
</gene>
<reference evidence="4 5" key="1">
    <citation type="submission" date="2018-09" db="EMBL/GenBank/DDBJ databases">
        <title>Paenibacillus aracenensis nov. sp. isolated from a cave in southern Spain.</title>
        <authorList>
            <person name="Jurado V."/>
            <person name="Gutierrez-Patricio S."/>
            <person name="Gonzalez-Pimentel J.L."/>
            <person name="Miller A.Z."/>
            <person name="Laiz L."/>
            <person name="Saiz-Jimenez C."/>
        </authorList>
    </citation>
    <scope>NUCLEOTIDE SEQUENCE [LARGE SCALE GENOMIC DNA]</scope>
    <source>
        <strain evidence="4 5">JCM 19203</strain>
    </source>
</reference>
<evidence type="ECO:0000256" key="2">
    <source>
        <dbReference type="SAM" id="SignalP"/>
    </source>
</evidence>
<dbReference type="Proteomes" id="UP000267798">
    <property type="component" value="Unassembled WGS sequence"/>
</dbReference>
<feature type="signal peptide" evidence="2">
    <location>
        <begin position="1"/>
        <end position="28"/>
    </location>
</feature>